<reference evidence="13" key="2">
    <citation type="submission" date="2020-04" db="EMBL/GenBank/DDBJ databases">
        <authorList>
            <consortium name="NCBI Genome Project"/>
        </authorList>
    </citation>
    <scope>NUCLEOTIDE SEQUENCE</scope>
    <source>
        <strain evidence="13">CBS 781.70</strain>
    </source>
</reference>
<dbReference type="Gene3D" id="3.30.40.10">
    <property type="entry name" value="Zinc/RING finger domain, C3HC4 (zinc finger)"/>
    <property type="match status" value="1"/>
</dbReference>
<feature type="domain" description="Helicase ATP-binding" evidence="9">
    <location>
        <begin position="432"/>
        <end position="618"/>
    </location>
</feature>
<dbReference type="InterPro" id="IPR017907">
    <property type="entry name" value="Znf_RING_CS"/>
</dbReference>
<organism evidence="11">
    <name type="scientific">Eremomyces bilateralis CBS 781.70</name>
    <dbReference type="NCBI Taxonomy" id="1392243"/>
    <lineage>
        <taxon>Eukaryota</taxon>
        <taxon>Fungi</taxon>
        <taxon>Dikarya</taxon>
        <taxon>Ascomycota</taxon>
        <taxon>Pezizomycotina</taxon>
        <taxon>Dothideomycetes</taxon>
        <taxon>Dothideomycetes incertae sedis</taxon>
        <taxon>Eremomycetales</taxon>
        <taxon>Eremomycetaceae</taxon>
        <taxon>Eremomyces</taxon>
    </lineage>
</organism>
<keyword evidence="5" id="KW-0378">Hydrolase</keyword>
<evidence type="ECO:0000256" key="2">
    <source>
        <dbReference type="ARBA" id="ARBA00022723"/>
    </source>
</evidence>
<keyword evidence="3" id="KW-0547">Nucleotide-binding</keyword>
<evidence type="ECO:0000313" key="11">
    <source>
        <dbReference type="EMBL" id="KAF1811495.1"/>
    </source>
</evidence>
<feature type="compositionally biased region" description="Low complexity" evidence="8">
    <location>
        <begin position="28"/>
        <end position="42"/>
    </location>
</feature>
<evidence type="ECO:0000256" key="4">
    <source>
        <dbReference type="ARBA" id="ARBA00022771"/>
    </source>
</evidence>
<dbReference type="AlphaFoldDB" id="A0A6G1G061"/>
<dbReference type="InterPro" id="IPR014001">
    <property type="entry name" value="Helicase_ATP-bd"/>
</dbReference>
<dbReference type="PROSITE" id="PS51194">
    <property type="entry name" value="HELICASE_CTER"/>
    <property type="match status" value="1"/>
</dbReference>
<proteinExistence type="inferred from homology"/>
<dbReference type="GO" id="GO:0008270">
    <property type="term" value="F:zinc ion binding"/>
    <property type="evidence" value="ECO:0007669"/>
    <property type="project" value="UniProtKB-KW"/>
</dbReference>
<keyword evidence="7" id="KW-0067">ATP-binding</keyword>
<dbReference type="SUPFAM" id="SSF57850">
    <property type="entry name" value="RING/U-box"/>
    <property type="match status" value="1"/>
</dbReference>
<evidence type="ECO:0000313" key="13">
    <source>
        <dbReference type="RefSeq" id="XP_033533126.1"/>
    </source>
</evidence>
<gene>
    <name evidence="11 13" type="ORF">P152DRAFT_58042</name>
</gene>
<dbReference type="GO" id="GO:0008094">
    <property type="term" value="F:ATP-dependent activity, acting on DNA"/>
    <property type="evidence" value="ECO:0007669"/>
    <property type="project" value="TreeGrafter"/>
</dbReference>
<evidence type="ECO:0000259" key="9">
    <source>
        <dbReference type="PROSITE" id="PS51192"/>
    </source>
</evidence>
<dbReference type="CDD" id="cd18793">
    <property type="entry name" value="SF2_C_SNF"/>
    <property type="match status" value="1"/>
</dbReference>
<feature type="region of interest" description="Disordered" evidence="8">
    <location>
        <begin position="16"/>
        <end position="83"/>
    </location>
</feature>
<dbReference type="InterPro" id="IPR000330">
    <property type="entry name" value="SNF2_N"/>
</dbReference>
<dbReference type="GO" id="GO:0005524">
    <property type="term" value="F:ATP binding"/>
    <property type="evidence" value="ECO:0007669"/>
    <property type="project" value="UniProtKB-KW"/>
</dbReference>
<evidence type="ECO:0000256" key="8">
    <source>
        <dbReference type="SAM" id="MobiDB-lite"/>
    </source>
</evidence>
<dbReference type="GO" id="GO:0005634">
    <property type="term" value="C:nucleus"/>
    <property type="evidence" value="ECO:0007669"/>
    <property type="project" value="TreeGrafter"/>
</dbReference>
<dbReference type="InterPro" id="IPR013083">
    <property type="entry name" value="Znf_RING/FYVE/PHD"/>
</dbReference>
<dbReference type="GO" id="GO:0016787">
    <property type="term" value="F:hydrolase activity"/>
    <property type="evidence" value="ECO:0007669"/>
    <property type="project" value="UniProtKB-KW"/>
</dbReference>
<dbReference type="PROSITE" id="PS51192">
    <property type="entry name" value="HELICASE_ATP_BIND_1"/>
    <property type="match status" value="1"/>
</dbReference>
<dbReference type="Pfam" id="PF00271">
    <property type="entry name" value="Helicase_C"/>
    <property type="match status" value="1"/>
</dbReference>
<keyword evidence="2" id="KW-0479">Metal-binding</keyword>
<protein>
    <submittedName>
        <fullName evidence="11 13">Uncharacterized protein</fullName>
    </submittedName>
</protein>
<evidence type="ECO:0000256" key="3">
    <source>
        <dbReference type="ARBA" id="ARBA00022741"/>
    </source>
</evidence>
<dbReference type="EMBL" id="ML975161">
    <property type="protein sequence ID" value="KAF1811495.1"/>
    <property type="molecule type" value="Genomic_DNA"/>
</dbReference>
<dbReference type="CDD" id="cd18008">
    <property type="entry name" value="DEXDc_SHPRH-like"/>
    <property type="match status" value="1"/>
</dbReference>
<keyword evidence="4" id="KW-0863">Zinc-finger</keyword>
<sequence>MQFPVVMDLPLTDARRWSHVPEEESLLTSESKASTPSSASTEGSPRHVPLRIDPSRLLNPKKSLGAPTGNSDAPVQASATPSQDAKFGSLIERMHNVEARTEPIAKKRKFNDDEAAETTSIRTNGASSGIVADHLAKKDIEARSAQGIVDLTAEPDDDDVIFVRDSGNVEACLGEVEAQVNAHQIPAPKPGFDHPTHWPSIRCELVLQNTTQQANDSVILVKDHAKNVFGRLDHRTASALTPALRSSVGMKLSGKLADRKRVPGEQRGSHTSMTLKIKVQVFAPRKYASAIGKSFKQRGIQLKNPTLSDLRNPNIDILNPHEAANLGGVYGATGSSGATEYRSGYRTAEEARSDVFDIFDKLPSTDELPETEQVAAVMTPLLKHQKQALTFMLRRESNGTDGSQNGLGLWQYTYAANGQAVYHHPITGFQTYTKPIPERGGVLADVMGLGKSLTVLALIAATLNDAKLFSHSPPLRTLERPVSCRSRATLLVVPLSTIATWEMQIKSHLADGTLTYCLYHGPSRETNVPRLADYDVIITTYGTLGTETSRKAKAMSPLLAIDWFRVALDEAHTIRQATTKQAQAACALLAERRWAVTGTPIQNRLEDLGSLLKFLRVEPFQNPGAFNTYLVAPFKNADPEIVPRLRALVNAITIRRLKDRINLPPRHENKVYLHLADDERLIYEKFRYEASARLSHIATRDTAKALGGRNYSHVLRAILQLRLLCVHGTDLLSEQDLKLTDGHSAENAITIDEYMKGLVPVQAYEMFQMLTEVANDRCDICRKRVSDDEEDETEDEERGTKDNDLMGYMTPCYHIICCDCANPYMQRMFAQGGQEDIKTCHVCDRDIELKLFKLSRSGFHEYRYPSRDNRASAKLARLKEKYKGPHTKTKALLASLQENQERSKARPDEGPIKSVVFTYWTSHMDLISFALQDKGIPFVRLDGSMSRKKRGDAIQEFQDDPSIEVFLISISAGGVGLNLTAACRVYVMEPQFNPAAETQAVERVHRLGQTREVVITHFIIKGSIEENILKLAETKRDLADLSMSKNAKLDKTEVMEQRLKNLKALFGGASALSFK</sequence>
<keyword evidence="6" id="KW-0862">Zinc</keyword>
<comment type="similarity">
    <text evidence="1">Belongs to the SNF2/RAD54 helicase family.</text>
</comment>
<dbReference type="SUPFAM" id="SSF52540">
    <property type="entry name" value="P-loop containing nucleoside triphosphate hydrolases"/>
    <property type="match status" value="2"/>
</dbReference>
<dbReference type="InterPro" id="IPR027417">
    <property type="entry name" value="P-loop_NTPase"/>
</dbReference>
<dbReference type="Gene3D" id="3.40.50.10810">
    <property type="entry name" value="Tandem AAA-ATPase domain"/>
    <property type="match status" value="1"/>
</dbReference>
<reference evidence="13" key="3">
    <citation type="submission" date="2025-04" db="UniProtKB">
        <authorList>
            <consortium name="RefSeq"/>
        </authorList>
    </citation>
    <scope>IDENTIFICATION</scope>
    <source>
        <strain evidence="13">CBS 781.70</strain>
    </source>
</reference>
<feature type="compositionally biased region" description="Polar residues" evidence="8">
    <location>
        <begin position="68"/>
        <end position="83"/>
    </location>
</feature>
<evidence type="ECO:0000256" key="6">
    <source>
        <dbReference type="ARBA" id="ARBA00022833"/>
    </source>
</evidence>
<accession>A0A6G1G061</accession>
<dbReference type="SMART" id="SM00487">
    <property type="entry name" value="DEXDc"/>
    <property type="match status" value="1"/>
</dbReference>
<dbReference type="OrthoDB" id="448448at2759"/>
<dbReference type="RefSeq" id="XP_033533126.1">
    <property type="nucleotide sequence ID" value="XM_033683088.1"/>
</dbReference>
<dbReference type="PANTHER" id="PTHR45626:SF52">
    <property type="entry name" value="SINGLE-STRANDED DNA-DEPENDENT ATPASE (EUROFUNG)"/>
    <property type="match status" value="1"/>
</dbReference>
<dbReference type="InterPro" id="IPR038718">
    <property type="entry name" value="SNF2-like_sf"/>
</dbReference>
<dbReference type="InterPro" id="IPR050628">
    <property type="entry name" value="SNF2_RAD54_helicase_TF"/>
</dbReference>
<evidence type="ECO:0000313" key="12">
    <source>
        <dbReference type="Proteomes" id="UP000504638"/>
    </source>
</evidence>
<evidence type="ECO:0000256" key="1">
    <source>
        <dbReference type="ARBA" id="ARBA00007025"/>
    </source>
</evidence>
<dbReference type="Pfam" id="PF00176">
    <property type="entry name" value="SNF2-rel_dom"/>
    <property type="match status" value="1"/>
</dbReference>
<dbReference type="PANTHER" id="PTHR45626">
    <property type="entry name" value="TRANSCRIPTION TERMINATION FACTOR 2-RELATED"/>
    <property type="match status" value="1"/>
</dbReference>
<name>A0A6G1G061_9PEZI</name>
<evidence type="ECO:0000256" key="5">
    <source>
        <dbReference type="ARBA" id="ARBA00022801"/>
    </source>
</evidence>
<evidence type="ECO:0000259" key="10">
    <source>
        <dbReference type="PROSITE" id="PS51194"/>
    </source>
</evidence>
<dbReference type="GeneID" id="54423658"/>
<evidence type="ECO:0000256" key="7">
    <source>
        <dbReference type="ARBA" id="ARBA00022840"/>
    </source>
</evidence>
<feature type="domain" description="Helicase C-terminal" evidence="10">
    <location>
        <begin position="888"/>
        <end position="1060"/>
    </location>
</feature>
<dbReference type="PROSITE" id="PS00518">
    <property type="entry name" value="ZF_RING_1"/>
    <property type="match status" value="1"/>
</dbReference>
<dbReference type="SMART" id="SM00490">
    <property type="entry name" value="HELICc"/>
    <property type="match status" value="1"/>
</dbReference>
<dbReference type="Gene3D" id="3.40.50.300">
    <property type="entry name" value="P-loop containing nucleotide triphosphate hydrolases"/>
    <property type="match status" value="1"/>
</dbReference>
<reference evidence="11 13" key="1">
    <citation type="submission" date="2020-01" db="EMBL/GenBank/DDBJ databases">
        <authorList>
            <consortium name="DOE Joint Genome Institute"/>
            <person name="Haridas S."/>
            <person name="Albert R."/>
            <person name="Binder M."/>
            <person name="Bloem J."/>
            <person name="Labutti K."/>
            <person name="Salamov A."/>
            <person name="Andreopoulos B."/>
            <person name="Baker S.E."/>
            <person name="Barry K."/>
            <person name="Bills G."/>
            <person name="Bluhm B.H."/>
            <person name="Cannon C."/>
            <person name="Castanera R."/>
            <person name="Culley D.E."/>
            <person name="Daum C."/>
            <person name="Ezra D."/>
            <person name="Gonzalez J.B."/>
            <person name="Henrissat B."/>
            <person name="Kuo A."/>
            <person name="Liang C."/>
            <person name="Lipzen A."/>
            <person name="Lutzoni F."/>
            <person name="Magnuson J."/>
            <person name="Mondo S."/>
            <person name="Nolan M."/>
            <person name="Ohm R."/>
            <person name="Pangilinan J."/>
            <person name="Park H.-J."/>
            <person name="Ramirez L."/>
            <person name="Alfaro M."/>
            <person name="Sun H."/>
            <person name="Tritt A."/>
            <person name="Yoshinaga Y."/>
            <person name="Zwiers L.-H."/>
            <person name="Turgeon B.G."/>
            <person name="Goodwin S.B."/>
            <person name="Spatafora J.W."/>
            <person name="Crous P.W."/>
            <person name="Grigoriev I.V."/>
        </authorList>
    </citation>
    <scope>NUCLEOTIDE SEQUENCE</scope>
    <source>
        <strain evidence="11 13">CBS 781.70</strain>
    </source>
</reference>
<dbReference type="GO" id="GO:0006281">
    <property type="term" value="P:DNA repair"/>
    <property type="evidence" value="ECO:0007669"/>
    <property type="project" value="TreeGrafter"/>
</dbReference>
<dbReference type="Proteomes" id="UP000504638">
    <property type="component" value="Unplaced"/>
</dbReference>
<dbReference type="InterPro" id="IPR049730">
    <property type="entry name" value="SNF2/RAD54-like_C"/>
</dbReference>
<keyword evidence="12" id="KW-1185">Reference proteome</keyword>
<dbReference type="InterPro" id="IPR001650">
    <property type="entry name" value="Helicase_C-like"/>
</dbReference>